<reference evidence="5 6" key="1">
    <citation type="journal article" date="2015" name="Genome Announc.">
        <title>Genome sequencing of 18 francisella strains to aid in assay development and testing.</title>
        <authorList>
            <person name="Johnson S.L."/>
            <person name="Daligault H.E."/>
            <person name="Davenport K.W."/>
            <person name="Coyne S.R."/>
            <person name="Frey K.G."/>
            <person name="Koroleva G.I."/>
            <person name="Broomall S.M."/>
            <person name="Bishop-Lilly K.A."/>
            <person name="Bruce D.C."/>
            <person name="Chertkov O."/>
            <person name="Freitas T."/>
            <person name="Jaissle J."/>
            <person name="Ladner J.T."/>
            <person name="Rosenzweig C.N."/>
            <person name="Gibbons H.S."/>
            <person name="Palacios G.F."/>
            <person name="Redden C.L."/>
            <person name="Xu Y."/>
            <person name="Minogue T.D."/>
            <person name="Chain P.S."/>
        </authorList>
    </citation>
    <scope>NUCLEOTIDE SEQUENCE [LARGE SCALE GENOMIC DNA]</scope>
    <source>
        <strain evidence="5 6">GA01-2794</strain>
    </source>
</reference>
<evidence type="ECO:0000259" key="4">
    <source>
        <dbReference type="Pfam" id="PF00462"/>
    </source>
</evidence>
<evidence type="ECO:0000256" key="2">
    <source>
        <dbReference type="ARBA" id="ARBA00022448"/>
    </source>
</evidence>
<proteinExistence type="inferred from homology"/>
<evidence type="ECO:0000313" key="6">
    <source>
        <dbReference type="Proteomes" id="UP000031830"/>
    </source>
</evidence>
<keyword evidence="2" id="KW-0813">Transport</keyword>
<dbReference type="SUPFAM" id="SSF52833">
    <property type="entry name" value="Thioredoxin-like"/>
    <property type="match status" value="1"/>
</dbReference>
<gene>
    <name evidence="5" type="primary">grxA</name>
    <name evidence="5" type="ORF">LA55_1168</name>
</gene>
<protein>
    <submittedName>
        <fullName evidence="5">Glutaredoxin 1</fullName>
    </submittedName>
</protein>
<accession>A0A0B6D8K7</accession>
<dbReference type="EMBL" id="CP009440">
    <property type="protein sequence ID" value="AJI53938.1"/>
    <property type="molecule type" value="Genomic_DNA"/>
</dbReference>
<organism evidence="5 6">
    <name type="scientific">Francisella philomiragia</name>
    <dbReference type="NCBI Taxonomy" id="28110"/>
    <lineage>
        <taxon>Bacteria</taxon>
        <taxon>Pseudomonadati</taxon>
        <taxon>Pseudomonadota</taxon>
        <taxon>Gammaproteobacteria</taxon>
        <taxon>Thiotrichales</taxon>
        <taxon>Francisellaceae</taxon>
        <taxon>Francisella</taxon>
    </lineage>
</organism>
<dbReference type="CDD" id="cd03418">
    <property type="entry name" value="GRX_GRXb_1_3_like"/>
    <property type="match status" value="1"/>
</dbReference>
<dbReference type="Pfam" id="PF00462">
    <property type="entry name" value="Glutaredoxin"/>
    <property type="match status" value="1"/>
</dbReference>
<keyword evidence="3" id="KW-0249">Electron transport</keyword>
<comment type="similarity">
    <text evidence="1">Belongs to the glutaredoxin family.</text>
</comment>
<dbReference type="Gene3D" id="3.40.30.10">
    <property type="entry name" value="Glutaredoxin"/>
    <property type="match status" value="1"/>
</dbReference>
<dbReference type="InterPro" id="IPR011900">
    <property type="entry name" value="GRX_bact"/>
</dbReference>
<evidence type="ECO:0000256" key="1">
    <source>
        <dbReference type="ARBA" id="ARBA00007787"/>
    </source>
</evidence>
<dbReference type="KEGG" id="fpz:LA55_1168"/>
<name>A0A0B6D8K7_9GAMM</name>
<evidence type="ECO:0000313" key="5">
    <source>
        <dbReference type="EMBL" id="AJI53938.1"/>
    </source>
</evidence>
<dbReference type="PRINTS" id="PR00160">
    <property type="entry name" value="GLUTAREDOXIN"/>
</dbReference>
<dbReference type="RefSeq" id="WP_044526305.1">
    <property type="nucleotide sequence ID" value="NZ_CP009440.1"/>
</dbReference>
<dbReference type="GO" id="GO:0045454">
    <property type="term" value="P:cell redox homeostasis"/>
    <property type="evidence" value="ECO:0007669"/>
    <property type="project" value="InterPro"/>
</dbReference>
<dbReference type="AlphaFoldDB" id="A0A0B6D8K7"/>
<dbReference type="PROSITE" id="PS51354">
    <property type="entry name" value="GLUTAREDOXIN_2"/>
    <property type="match status" value="1"/>
</dbReference>
<evidence type="ECO:0000256" key="3">
    <source>
        <dbReference type="ARBA" id="ARBA00022982"/>
    </source>
</evidence>
<dbReference type="OrthoDB" id="9814618at2"/>
<sequence>MKVKIYTRNGCPFCVWAKQWFDENEIIFEETIIDDHSQRLRFYEEMNQSGKVAFPISTVPQIFIDDEHIGGFTDLKANAKEILAKK</sequence>
<dbReference type="InterPro" id="IPR014025">
    <property type="entry name" value="Glutaredoxin_subgr"/>
</dbReference>
<dbReference type="Proteomes" id="UP000031830">
    <property type="component" value="Chromosome"/>
</dbReference>
<dbReference type="InterPro" id="IPR036249">
    <property type="entry name" value="Thioredoxin-like_sf"/>
</dbReference>
<dbReference type="InterPro" id="IPR002109">
    <property type="entry name" value="Glutaredoxin"/>
</dbReference>
<feature type="domain" description="Glutaredoxin" evidence="4">
    <location>
        <begin position="3"/>
        <end position="69"/>
    </location>
</feature>
<dbReference type="STRING" id="28110.KU46_1682"/>